<feature type="transmembrane region" description="Helical" evidence="9">
    <location>
        <begin position="173"/>
        <end position="194"/>
    </location>
</feature>
<dbReference type="Pfam" id="PF03595">
    <property type="entry name" value="SLAC1"/>
    <property type="match status" value="1"/>
</dbReference>
<keyword evidence="4" id="KW-1003">Cell membrane</keyword>
<evidence type="ECO:0000256" key="2">
    <source>
        <dbReference type="ARBA" id="ARBA00008566"/>
    </source>
</evidence>
<keyword evidence="5 9" id="KW-0812">Transmembrane</keyword>
<comment type="similarity">
    <text evidence="2">Belongs to the tellurite-resistance/dicarboxylate transporter (TDT) family.</text>
</comment>
<dbReference type="InterPro" id="IPR051629">
    <property type="entry name" value="Sulfite_efflux_TDT"/>
</dbReference>
<dbReference type="Gene3D" id="1.50.10.150">
    <property type="entry name" value="Voltage-dependent anion channel"/>
    <property type="match status" value="1"/>
</dbReference>
<evidence type="ECO:0000256" key="7">
    <source>
        <dbReference type="ARBA" id="ARBA00023136"/>
    </source>
</evidence>
<feature type="transmembrane region" description="Helical" evidence="9">
    <location>
        <begin position="340"/>
        <end position="361"/>
    </location>
</feature>
<dbReference type="PANTHER" id="PTHR31686:SF3">
    <property type="entry name" value="ACID TRANSPORT PROTEIN, PUTATIVE (AFU_ORTHOLOGUE AFUA_4G09410)-RELATED"/>
    <property type="match status" value="1"/>
</dbReference>
<dbReference type="RefSeq" id="WP_222609416.1">
    <property type="nucleotide sequence ID" value="NZ_CP081960.1"/>
</dbReference>
<gene>
    <name evidence="10" type="ORF">K6T50_16920</name>
</gene>
<feature type="transmembrane region" description="Helical" evidence="9">
    <location>
        <begin position="367"/>
        <end position="388"/>
    </location>
</feature>
<evidence type="ECO:0000256" key="6">
    <source>
        <dbReference type="ARBA" id="ARBA00022989"/>
    </source>
</evidence>
<sequence>MDPTEHGSRPDDRASQPGDGNGDPARGASSPGGVVDAIETFDPAYFGLVMSTGIVSIAFRELGVGAVASPLAIFNVACYALLVCVLGVRVGLFPKRVLADLRDRDRHWGSLTFVVGTNTVGVQLLTFFDAVGAAAVLWVSMTAVTPALLYYLFVTEFVGAGKPAVSERIDGAFLLVIVCMQSLAILGGSLSGAVDGYTTEIVLVSMSYFGAGYVLYFVVVTVVTYRLLEGAVRPEDWTGPYWITMGAAAITTLAGATLGPRLESVVAWEPYAPVILGITFLAWAIASWWIPLLLALDVWAFLTEGIEDRPPAWVLFVPWARLGFGRRLHTYAPTAWGRVFPMGMYTAATLNLAGIGTFSLLSVVPAYWGWFALVVWALTLVGAARALVRVLLGSRFVPAGPSESG</sequence>
<dbReference type="KEGG" id="hmp:K6T50_16920"/>
<feature type="transmembrane region" description="Helical" evidence="9">
    <location>
        <begin position="271"/>
        <end position="290"/>
    </location>
</feature>
<keyword evidence="6 9" id="KW-1133">Transmembrane helix</keyword>
<keyword evidence="11" id="KW-1185">Reference proteome</keyword>
<accession>A0A8T8WIL1</accession>
<feature type="transmembrane region" description="Helical" evidence="9">
    <location>
        <begin position="206"/>
        <end position="228"/>
    </location>
</feature>
<evidence type="ECO:0000256" key="9">
    <source>
        <dbReference type="SAM" id="Phobius"/>
    </source>
</evidence>
<feature type="compositionally biased region" description="Basic and acidic residues" evidence="8">
    <location>
        <begin position="1"/>
        <end position="14"/>
    </location>
</feature>
<evidence type="ECO:0000313" key="11">
    <source>
        <dbReference type="Proteomes" id="UP000826254"/>
    </source>
</evidence>
<name>A0A8T8WIL1_9EURY</name>
<evidence type="ECO:0000256" key="5">
    <source>
        <dbReference type="ARBA" id="ARBA00022692"/>
    </source>
</evidence>
<dbReference type="PANTHER" id="PTHR31686">
    <property type="match status" value="1"/>
</dbReference>
<feature type="transmembrane region" description="Helical" evidence="9">
    <location>
        <begin position="135"/>
        <end position="153"/>
    </location>
</feature>
<feature type="transmembrane region" description="Helical" evidence="9">
    <location>
        <begin position="108"/>
        <end position="128"/>
    </location>
</feature>
<dbReference type="GeneID" id="67179860"/>
<feature type="transmembrane region" description="Helical" evidence="9">
    <location>
        <begin position="43"/>
        <end position="59"/>
    </location>
</feature>
<dbReference type="GO" id="GO:0005886">
    <property type="term" value="C:plasma membrane"/>
    <property type="evidence" value="ECO:0007669"/>
    <property type="project" value="UniProtKB-SubCell"/>
</dbReference>
<feature type="transmembrane region" description="Helical" evidence="9">
    <location>
        <begin position="240"/>
        <end position="259"/>
    </location>
</feature>
<comment type="subcellular location">
    <subcellularLocation>
        <location evidence="1">Cell membrane</location>
        <topology evidence="1">Multi-pass membrane protein</topology>
    </subcellularLocation>
</comment>
<dbReference type="AlphaFoldDB" id="A0A8T8WIL1"/>
<organism evidence="10 11">
    <name type="scientific">Halobaculum magnesiiphilum</name>
    <dbReference type="NCBI Taxonomy" id="1017351"/>
    <lineage>
        <taxon>Archaea</taxon>
        <taxon>Methanobacteriati</taxon>
        <taxon>Methanobacteriota</taxon>
        <taxon>Stenosarchaea group</taxon>
        <taxon>Halobacteria</taxon>
        <taxon>Halobacteriales</taxon>
        <taxon>Haloferacaceae</taxon>
        <taxon>Halobaculum</taxon>
    </lineage>
</organism>
<feature type="transmembrane region" description="Helical" evidence="9">
    <location>
        <begin position="71"/>
        <end position="88"/>
    </location>
</feature>
<evidence type="ECO:0000256" key="3">
    <source>
        <dbReference type="ARBA" id="ARBA00022448"/>
    </source>
</evidence>
<keyword evidence="7 9" id="KW-0472">Membrane</keyword>
<keyword evidence="10" id="KW-0614">Plasmid</keyword>
<protein>
    <submittedName>
        <fullName evidence="10">Tellurite resistance/C4-dicarboxylate transporter family protein</fullName>
    </submittedName>
</protein>
<keyword evidence="3" id="KW-0813">Transport</keyword>
<proteinExistence type="inferred from homology"/>
<dbReference type="InterPro" id="IPR038665">
    <property type="entry name" value="Voltage-dep_anion_channel_sf"/>
</dbReference>
<evidence type="ECO:0000256" key="1">
    <source>
        <dbReference type="ARBA" id="ARBA00004651"/>
    </source>
</evidence>
<dbReference type="CDD" id="cd09319">
    <property type="entry name" value="TDT_like_1"/>
    <property type="match status" value="1"/>
</dbReference>
<dbReference type="EMBL" id="CP081960">
    <property type="protein sequence ID" value="QZP39667.1"/>
    <property type="molecule type" value="Genomic_DNA"/>
</dbReference>
<evidence type="ECO:0000256" key="8">
    <source>
        <dbReference type="SAM" id="MobiDB-lite"/>
    </source>
</evidence>
<reference evidence="10 11" key="1">
    <citation type="journal article" date="2021" name="Int. J. Syst. Evol. Microbiol.">
        <title>Halobaculum halophilum sp. nov. and Halobaculum salinum sp. nov., isolated from salt lake and saline soil.</title>
        <authorList>
            <person name="Cui H.L."/>
            <person name="Shi X.W."/>
            <person name="Yin X.M."/>
            <person name="Yang X.Y."/>
            <person name="Hou J."/>
            <person name="Zhu L."/>
        </authorList>
    </citation>
    <scope>NUCLEOTIDE SEQUENCE [LARGE SCALE GENOMIC DNA]</scope>
    <source>
        <strain evidence="10 11">NBRC 109044</strain>
    </source>
</reference>
<feature type="region of interest" description="Disordered" evidence="8">
    <location>
        <begin position="1"/>
        <end position="31"/>
    </location>
</feature>
<dbReference type="Proteomes" id="UP000826254">
    <property type="component" value="Plasmid unnamed2"/>
</dbReference>
<dbReference type="InterPro" id="IPR004695">
    <property type="entry name" value="SLAC1/Mae1/Ssu1/TehA"/>
</dbReference>
<dbReference type="GO" id="GO:0000319">
    <property type="term" value="F:sulfite transmembrane transporter activity"/>
    <property type="evidence" value="ECO:0007669"/>
    <property type="project" value="TreeGrafter"/>
</dbReference>
<geneLocation type="plasmid" evidence="10 11">
    <name>unnamed2</name>
</geneLocation>
<evidence type="ECO:0000313" key="10">
    <source>
        <dbReference type="EMBL" id="QZP39667.1"/>
    </source>
</evidence>
<evidence type="ECO:0000256" key="4">
    <source>
        <dbReference type="ARBA" id="ARBA00022475"/>
    </source>
</evidence>